<evidence type="ECO:0000256" key="1">
    <source>
        <dbReference type="SAM" id="MobiDB-lite"/>
    </source>
</evidence>
<feature type="compositionally biased region" description="Low complexity" evidence="1">
    <location>
        <begin position="84"/>
        <end position="102"/>
    </location>
</feature>
<organism evidence="2 3">
    <name type="scientific">Gigaspora margarita</name>
    <dbReference type="NCBI Taxonomy" id="4874"/>
    <lineage>
        <taxon>Eukaryota</taxon>
        <taxon>Fungi</taxon>
        <taxon>Fungi incertae sedis</taxon>
        <taxon>Mucoromycota</taxon>
        <taxon>Glomeromycotina</taxon>
        <taxon>Glomeromycetes</taxon>
        <taxon>Diversisporales</taxon>
        <taxon>Gigasporaceae</taxon>
        <taxon>Gigaspora</taxon>
    </lineage>
</organism>
<dbReference type="AlphaFoldDB" id="A0A8H4AL82"/>
<protein>
    <submittedName>
        <fullName evidence="2">Uncharacterized protein</fullName>
    </submittedName>
</protein>
<sequence length="116" mass="13046">MHRQLEDLHINQTKFAKAIKKISRNLNPLVERQNQNLIKKKKSGQSKRVNAHIISDESSSDSSDSKNSMNSSKNEPETNTLACSWNESESSSSETSESSNSESDSEKYEINATKKK</sequence>
<proteinExistence type="predicted"/>
<reference evidence="2 3" key="1">
    <citation type="journal article" date="2019" name="Environ. Microbiol.">
        <title>At the nexus of three kingdoms: the genome of the mycorrhizal fungus Gigaspora margarita provides insights into plant, endobacterial and fungal interactions.</title>
        <authorList>
            <person name="Venice F."/>
            <person name="Ghignone S."/>
            <person name="Salvioli di Fossalunga A."/>
            <person name="Amselem J."/>
            <person name="Novero M."/>
            <person name="Xianan X."/>
            <person name="Sedzielewska Toro K."/>
            <person name="Morin E."/>
            <person name="Lipzen A."/>
            <person name="Grigoriev I.V."/>
            <person name="Henrissat B."/>
            <person name="Martin F.M."/>
            <person name="Bonfante P."/>
        </authorList>
    </citation>
    <scope>NUCLEOTIDE SEQUENCE [LARGE SCALE GENOMIC DNA]</scope>
    <source>
        <strain evidence="2 3">BEG34</strain>
    </source>
</reference>
<comment type="caution">
    <text evidence="2">The sequence shown here is derived from an EMBL/GenBank/DDBJ whole genome shotgun (WGS) entry which is preliminary data.</text>
</comment>
<dbReference type="EMBL" id="WTPW01000467">
    <property type="protein sequence ID" value="KAF0508290.1"/>
    <property type="molecule type" value="Genomic_DNA"/>
</dbReference>
<dbReference type="Proteomes" id="UP000439903">
    <property type="component" value="Unassembled WGS sequence"/>
</dbReference>
<evidence type="ECO:0000313" key="3">
    <source>
        <dbReference type="Proteomes" id="UP000439903"/>
    </source>
</evidence>
<keyword evidence="3" id="KW-1185">Reference proteome</keyword>
<name>A0A8H4AL82_GIGMA</name>
<feature type="compositionally biased region" description="Low complexity" evidence="1">
    <location>
        <begin position="56"/>
        <end position="73"/>
    </location>
</feature>
<feature type="region of interest" description="Disordered" evidence="1">
    <location>
        <begin position="26"/>
        <end position="116"/>
    </location>
</feature>
<evidence type="ECO:0000313" key="2">
    <source>
        <dbReference type="EMBL" id="KAF0508290.1"/>
    </source>
</evidence>
<gene>
    <name evidence="2" type="ORF">F8M41_018788</name>
</gene>
<accession>A0A8H4AL82</accession>